<dbReference type="GeneID" id="108568304"/>
<keyword evidence="3" id="KW-0175">Coiled coil</keyword>
<dbReference type="RefSeq" id="XP_017784792.1">
    <property type="nucleotide sequence ID" value="XM_017929303.1"/>
</dbReference>
<evidence type="ECO:0000313" key="6">
    <source>
        <dbReference type="Proteomes" id="UP000695000"/>
    </source>
</evidence>
<comment type="similarity">
    <text evidence="1">Belongs to the CCDC43 family.</text>
</comment>
<organism evidence="6 7">
    <name type="scientific">Nicrophorus vespilloides</name>
    <name type="common">Boreal carrion beetle</name>
    <dbReference type="NCBI Taxonomy" id="110193"/>
    <lineage>
        <taxon>Eukaryota</taxon>
        <taxon>Metazoa</taxon>
        <taxon>Ecdysozoa</taxon>
        <taxon>Arthropoda</taxon>
        <taxon>Hexapoda</taxon>
        <taxon>Insecta</taxon>
        <taxon>Pterygota</taxon>
        <taxon>Neoptera</taxon>
        <taxon>Endopterygota</taxon>
        <taxon>Coleoptera</taxon>
        <taxon>Polyphaga</taxon>
        <taxon>Staphyliniformia</taxon>
        <taxon>Silphidae</taxon>
        <taxon>Nicrophorinae</taxon>
        <taxon>Nicrophorus</taxon>
    </lineage>
</organism>
<feature type="domain" description="CCDC43 PWI-like" evidence="5">
    <location>
        <begin position="6"/>
        <end position="77"/>
    </location>
</feature>
<evidence type="ECO:0000256" key="1">
    <source>
        <dbReference type="ARBA" id="ARBA00005305"/>
    </source>
</evidence>
<reference evidence="7" key="1">
    <citation type="submission" date="2025-08" db="UniProtKB">
        <authorList>
            <consortium name="RefSeq"/>
        </authorList>
    </citation>
    <scope>IDENTIFICATION</scope>
    <source>
        <tissue evidence="7">Whole Larva</tissue>
    </source>
</reference>
<accession>A0ABM1ND92</accession>
<dbReference type="Pfam" id="PF26091">
    <property type="entry name" value="PWI_CCDC43"/>
    <property type="match status" value="1"/>
</dbReference>
<dbReference type="InterPro" id="IPR037666">
    <property type="entry name" value="CCDC43"/>
</dbReference>
<feature type="region of interest" description="Disordered" evidence="4">
    <location>
        <begin position="128"/>
        <end position="206"/>
    </location>
</feature>
<evidence type="ECO:0000313" key="7">
    <source>
        <dbReference type="RefSeq" id="XP_017784792.1"/>
    </source>
</evidence>
<sequence length="206" mass="23785">MAEALVNFSDWLGNKLKELNTDESVFGSYISGILDSDETADEKNEALQGILSEIVENENNLNDLCAEILDMWCKLQTKESASSVKDPLEDVDVKLAKLMESQCLQTTKQKQYTDEERKIREAILAQYSQMTDDEEEEDDVCVSPEAGMQKNMNAQNVAQAEKEKRENAKQESQKKKEKDKEDRQKQKQLQEDKKEKRKTQKGERRR</sequence>
<protein>
    <recommendedName>
        <fullName evidence="2">Coiled-coil domain-containing protein 43</fullName>
    </recommendedName>
</protein>
<dbReference type="PANTHER" id="PTHR31684">
    <property type="entry name" value="COILED-COIL DOMAIN-CONTAINING PROTEIN 43"/>
    <property type="match status" value="1"/>
</dbReference>
<evidence type="ECO:0000259" key="5">
    <source>
        <dbReference type="Pfam" id="PF26091"/>
    </source>
</evidence>
<feature type="compositionally biased region" description="Acidic residues" evidence="4">
    <location>
        <begin position="131"/>
        <end position="140"/>
    </location>
</feature>
<evidence type="ECO:0000256" key="2">
    <source>
        <dbReference type="ARBA" id="ARBA00016648"/>
    </source>
</evidence>
<gene>
    <name evidence="7" type="primary">LOC108568304</name>
</gene>
<dbReference type="Proteomes" id="UP000695000">
    <property type="component" value="Unplaced"/>
</dbReference>
<name>A0ABM1ND92_NICVS</name>
<proteinExistence type="inferred from homology"/>
<feature type="compositionally biased region" description="Basic and acidic residues" evidence="4">
    <location>
        <begin position="160"/>
        <end position="194"/>
    </location>
</feature>
<feature type="compositionally biased region" description="Basic residues" evidence="4">
    <location>
        <begin position="195"/>
        <end position="206"/>
    </location>
</feature>
<evidence type="ECO:0000256" key="3">
    <source>
        <dbReference type="ARBA" id="ARBA00023054"/>
    </source>
</evidence>
<dbReference type="PANTHER" id="PTHR31684:SF2">
    <property type="entry name" value="COILED-COIL DOMAIN-CONTAINING PROTEIN 43"/>
    <property type="match status" value="1"/>
</dbReference>
<dbReference type="InterPro" id="IPR058771">
    <property type="entry name" value="PWI_CCDC43"/>
</dbReference>
<evidence type="ECO:0000256" key="4">
    <source>
        <dbReference type="SAM" id="MobiDB-lite"/>
    </source>
</evidence>
<keyword evidence="6" id="KW-1185">Reference proteome</keyword>